<dbReference type="GO" id="GO:0051537">
    <property type="term" value="F:2 iron, 2 sulfur cluster binding"/>
    <property type="evidence" value="ECO:0007669"/>
    <property type="project" value="InterPro"/>
</dbReference>
<dbReference type="InterPro" id="IPR017938">
    <property type="entry name" value="Riboflavin_synthase-like_b-brl"/>
</dbReference>
<dbReference type="PROSITE" id="PS51384">
    <property type="entry name" value="FAD_FR"/>
    <property type="match status" value="1"/>
</dbReference>
<feature type="domain" description="2Fe-2S ferredoxin-type" evidence="1">
    <location>
        <begin position="2"/>
        <end position="95"/>
    </location>
</feature>
<dbReference type="PANTHER" id="PTHR47354:SF5">
    <property type="entry name" value="PROTEIN RFBI"/>
    <property type="match status" value="1"/>
</dbReference>
<evidence type="ECO:0000313" key="4">
    <source>
        <dbReference type="Proteomes" id="UP000077262"/>
    </source>
</evidence>
<proteinExistence type="predicted"/>
<evidence type="ECO:0008006" key="5">
    <source>
        <dbReference type="Google" id="ProtNLM"/>
    </source>
</evidence>
<dbReference type="RefSeq" id="WP_063977175.1">
    <property type="nucleotide sequence ID" value="NZ_LSTR01000110.1"/>
</dbReference>
<evidence type="ECO:0000259" key="1">
    <source>
        <dbReference type="PROSITE" id="PS51085"/>
    </source>
</evidence>
<dbReference type="InterPro" id="IPR012675">
    <property type="entry name" value="Beta-grasp_dom_sf"/>
</dbReference>
<dbReference type="AlphaFoldDB" id="A0A177IZ31"/>
<reference evidence="3 4" key="1">
    <citation type="submission" date="2016-02" db="EMBL/GenBank/DDBJ databases">
        <authorList>
            <person name="Wen L."/>
            <person name="He K."/>
            <person name="Yang H."/>
        </authorList>
    </citation>
    <scope>NUCLEOTIDE SEQUENCE [LARGE SCALE GENOMIC DNA]</scope>
    <source>
        <strain evidence="3 4">CD09_2</strain>
    </source>
</reference>
<name>A0A177IZ31_SPHYA</name>
<evidence type="ECO:0000259" key="2">
    <source>
        <dbReference type="PROSITE" id="PS51384"/>
    </source>
</evidence>
<dbReference type="InterPro" id="IPR017927">
    <property type="entry name" value="FAD-bd_FR_type"/>
</dbReference>
<dbReference type="Gene3D" id="3.10.20.30">
    <property type="match status" value="1"/>
</dbReference>
<dbReference type="InterPro" id="IPR001041">
    <property type="entry name" value="2Fe-2S_ferredoxin-type"/>
</dbReference>
<protein>
    <recommendedName>
        <fullName evidence="5">2Fe-2S iron-sulfur cluster binding domain-containing protein</fullName>
    </recommendedName>
</protein>
<dbReference type="Pfam" id="PF00175">
    <property type="entry name" value="NAD_binding_1"/>
    <property type="match status" value="1"/>
</dbReference>
<organism evidence="3 4">
    <name type="scientific">Sphingobium yanoikuyae</name>
    <name type="common">Sphingomonas yanoikuyae</name>
    <dbReference type="NCBI Taxonomy" id="13690"/>
    <lineage>
        <taxon>Bacteria</taxon>
        <taxon>Pseudomonadati</taxon>
        <taxon>Pseudomonadota</taxon>
        <taxon>Alphaproteobacteria</taxon>
        <taxon>Sphingomonadales</taxon>
        <taxon>Sphingomonadaceae</taxon>
        <taxon>Sphingobium</taxon>
    </lineage>
</organism>
<dbReference type="Proteomes" id="UP000077262">
    <property type="component" value="Unassembled WGS sequence"/>
</dbReference>
<dbReference type="CDD" id="cd00207">
    <property type="entry name" value="fer2"/>
    <property type="match status" value="1"/>
</dbReference>
<dbReference type="Gene3D" id="2.40.30.10">
    <property type="entry name" value="Translation factors"/>
    <property type="match status" value="1"/>
</dbReference>
<dbReference type="Pfam" id="PF00111">
    <property type="entry name" value="Fer2"/>
    <property type="match status" value="1"/>
</dbReference>
<dbReference type="Gene3D" id="3.40.50.80">
    <property type="entry name" value="Nucleotide-binding domain of ferredoxin-NADP reductase (FNR) module"/>
    <property type="match status" value="1"/>
</dbReference>
<dbReference type="SUPFAM" id="SSF63380">
    <property type="entry name" value="Riboflavin synthase domain-like"/>
    <property type="match status" value="1"/>
</dbReference>
<dbReference type="InterPro" id="IPR050415">
    <property type="entry name" value="MRET"/>
</dbReference>
<dbReference type="InterPro" id="IPR001433">
    <property type="entry name" value="OxRdtase_FAD/NAD-bd"/>
</dbReference>
<dbReference type="PROSITE" id="PS00197">
    <property type="entry name" value="2FE2S_FER_1"/>
    <property type="match status" value="1"/>
</dbReference>
<dbReference type="Pfam" id="PF00970">
    <property type="entry name" value="FAD_binding_6"/>
    <property type="match status" value="1"/>
</dbReference>
<dbReference type="SUPFAM" id="SSF52343">
    <property type="entry name" value="Ferredoxin reductase-like, C-terminal NADP-linked domain"/>
    <property type="match status" value="1"/>
</dbReference>
<dbReference type="InterPro" id="IPR008333">
    <property type="entry name" value="Cbr1-like_FAD-bd_dom"/>
</dbReference>
<dbReference type="PANTHER" id="PTHR47354">
    <property type="entry name" value="NADH OXIDOREDUCTASE HCR"/>
    <property type="match status" value="1"/>
</dbReference>
<dbReference type="GO" id="GO:0016491">
    <property type="term" value="F:oxidoreductase activity"/>
    <property type="evidence" value="ECO:0007669"/>
    <property type="project" value="InterPro"/>
</dbReference>
<dbReference type="InterPro" id="IPR006058">
    <property type="entry name" value="2Fe2S_fd_BS"/>
</dbReference>
<dbReference type="SUPFAM" id="SSF54292">
    <property type="entry name" value="2Fe-2S ferredoxin-like"/>
    <property type="match status" value="1"/>
</dbReference>
<dbReference type="PRINTS" id="PR00410">
    <property type="entry name" value="PHEHYDRXLASE"/>
</dbReference>
<dbReference type="InterPro" id="IPR036010">
    <property type="entry name" value="2Fe-2S_ferredoxin-like_sf"/>
</dbReference>
<evidence type="ECO:0000313" key="3">
    <source>
        <dbReference type="EMBL" id="OAH33265.1"/>
    </source>
</evidence>
<dbReference type="PROSITE" id="PS51085">
    <property type="entry name" value="2FE2S_FER_2"/>
    <property type="match status" value="1"/>
</dbReference>
<dbReference type="EMBL" id="LSTR01000110">
    <property type="protein sequence ID" value="OAH33265.1"/>
    <property type="molecule type" value="Genomic_DNA"/>
</dbReference>
<dbReference type="InterPro" id="IPR039261">
    <property type="entry name" value="FNR_nucleotide-bd"/>
</dbReference>
<gene>
    <name evidence="3" type="ORF">AX777_24615</name>
</gene>
<comment type="caution">
    <text evidence="3">The sequence shown here is derived from an EMBL/GenBank/DDBJ whole genome shotgun (WGS) entry which is preliminary data.</text>
</comment>
<feature type="domain" description="FAD-binding FR-type" evidence="2">
    <location>
        <begin position="102"/>
        <end position="204"/>
    </location>
</feature>
<accession>A0A177IZ31</accession>
<sequence length="331" mass="34843">MFRATLHFQDGAALTLPVADGETVVEAALNAELPLRSDCMSGSCGSCIARCTAGDVSRDAMDQPIVDADEIFAGIYPTCLTRLRSDAHFELDYPLAPQPSPAGRQRGRLVRIDRLATTISRLIIEVEDPDNFRFQPGQYLRLRPPGLKVARAYSIASAPNALPMIELLIRHVPGGQVSGWLDSDAATAGAKLTLQGPLGGFALDDRAERSVFIVGGTGLAPALSMIRASGGKRPMLLCFGCSRREDLFLEGELRHLAATTTGLEVRIALMEGASGSIASGTAVALLAPEDIASASHHLCGPPAMVDAARAVLRAAGIAPGHIRAERFAIGG</sequence>